<evidence type="ECO:0000256" key="5">
    <source>
        <dbReference type="ARBA" id="ARBA00022989"/>
    </source>
</evidence>
<protein>
    <recommendedName>
        <fullName evidence="11">Major facilitator superfamily (MFS) profile domain-containing protein</fullName>
    </recommendedName>
</protein>
<dbReference type="PANTHER" id="PTHR48020:SF4">
    <property type="entry name" value="SYMPORT, PUTATIVE (AFU_ORTHOLOGUE AFUA_3G11790)-RELATED"/>
    <property type="match status" value="1"/>
</dbReference>
<feature type="transmembrane region" description="Helical" evidence="8">
    <location>
        <begin position="212"/>
        <end position="230"/>
    </location>
</feature>
<keyword evidence="5 8" id="KW-1133">Transmembrane helix</keyword>
<comment type="subcellular location">
    <subcellularLocation>
        <location evidence="1">Membrane</location>
        <topology evidence="1">Multi-pass membrane protein</topology>
    </subcellularLocation>
</comment>
<proteinExistence type="inferred from homology"/>
<feature type="transmembrane region" description="Helical" evidence="8">
    <location>
        <begin position="370"/>
        <end position="386"/>
    </location>
</feature>
<dbReference type="PROSITE" id="PS00217">
    <property type="entry name" value="SUGAR_TRANSPORT_2"/>
    <property type="match status" value="1"/>
</dbReference>
<evidence type="ECO:0000256" key="8">
    <source>
        <dbReference type="SAM" id="Phobius"/>
    </source>
</evidence>
<evidence type="ECO:0000256" key="7">
    <source>
        <dbReference type="SAM" id="MobiDB-lite"/>
    </source>
</evidence>
<dbReference type="GO" id="GO:0016020">
    <property type="term" value="C:membrane"/>
    <property type="evidence" value="ECO:0007669"/>
    <property type="project" value="UniProtKB-SubCell"/>
</dbReference>
<dbReference type="Gene3D" id="1.20.1250.20">
    <property type="entry name" value="MFS general substrate transporter like domains"/>
    <property type="match status" value="1"/>
</dbReference>
<evidence type="ECO:0000256" key="6">
    <source>
        <dbReference type="ARBA" id="ARBA00023136"/>
    </source>
</evidence>
<keyword evidence="10" id="KW-1185">Reference proteome</keyword>
<evidence type="ECO:0000256" key="1">
    <source>
        <dbReference type="ARBA" id="ARBA00004141"/>
    </source>
</evidence>
<dbReference type="AlphaFoldDB" id="A0A1E3B6C0"/>
<reference evidence="9 10" key="1">
    <citation type="journal article" date="2016" name="BMC Genomics">
        <title>Comparative genomic and transcriptomic analyses of the Fuzhuan brick tea-fermentation fungus Aspergillus cristatus.</title>
        <authorList>
            <person name="Ge Y."/>
            <person name="Wang Y."/>
            <person name="Liu Y."/>
            <person name="Tan Y."/>
            <person name="Ren X."/>
            <person name="Zhang X."/>
            <person name="Hyde K.D."/>
            <person name="Liu Y."/>
            <person name="Liu Z."/>
        </authorList>
    </citation>
    <scope>NUCLEOTIDE SEQUENCE [LARGE SCALE GENOMIC DNA]</scope>
    <source>
        <strain evidence="9 10">GZAAS20.1005</strain>
    </source>
</reference>
<feature type="region of interest" description="Disordered" evidence="7">
    <location>
        <begin position="1"/>
        <end position="32"/>
    </location>
</feature>
<dbReference type="InterPro" id="IPR005828">
    <property type="entry name" value="MFS_sugar_transport-like"/>
</dbReference>
<dbReference type="STRING" id="573508.A0A1E3B6C0"/>
<gene>
    <name evidence="9" type="ORF">SI65_07986</name>
</gene>
<keyword evidence="6 8" id="KW-0472">Membrane</keyword>
<dbReference type="InterPro" id="IPR036259">
    <property type="entry name" value="MFS_trans_sf"/>
</dbReference>
<dbReference type="Proteomes" id="UP000094569">
    <property type="component" value="Unassembled WGS sequence"/>
</dbReference>
<feature type="transmembrane region" description="Helical" evidence="8">
    <location>
        <begin position="406"/>
        <end position="430"/>
    </location>
</feature>
<feature type="transmembrane region" description="Helical" evidence="8">
    <location>
        <begin position="242"/>
        <end position="266"/>
    </location>
</feature>
<evidence type="ECO:0008006" key="11">
    <source>
        <dbReference type="Google" id="ProtNLM"/>
    </source>
</evidence>
<accession>A0A1E3B6C0</accession>
<comment type="similarity">
    <text evidence="2">Belongs to the major facilitator superfamily. Sugar transporter (TC 2.A.1.1) family.</text>
</comment>
<keyword evidence="4 8" id="KW-0812">Transmembrane</keyword>
<dbReference type="Pfam" id="PF00083">
    <property type="entry name" value="Sugar_tr"/>
    <property type="match status" value="1"/>
</dbReference>
<evidence type="ECO:0000313" key="9">
    <source>
        <dbReference type="EMBL" id="ODM16479.1"/>
    </source>
</evidence>
<organism evidence="9 10">
    <name type="scientific">Aspergillus cristatus</name>
    <name type="common">Chinese Fuzhuan brick tea-fermentation fungus</name>
    <name type="synonym">Eurotium cristatum</name>
    <dbReference type="NCBI Taxonomy" id="573508"/>
    <lineage>
        <taxon>Eukaryota</taxon>
        <taxon>Fungi</taxon>
        <taxon>Dikarya</taxon>
        <taxon>Ascomycota</taxon>
        <taxon>Pezizomycotina</taxon>
        <taxon>Eurotiomycetes</taxon>
        <taxon>Eurotiomycetidae</taxon>
        <taxon>Eurotiales</taxon>
        <taxon>Aspergillaceae</taxon>
        <taxon>Aspergillus</taxon>
        <taxon>Aspergillus subgen. Aspergillus</taxon>
    </lineage>
</organism>
<dbReference type="OrthoDB" id="4498530at2759"/>
<dbReference type="InterPro" id="IPR005829">
    <property type="entry name" value="Sugar_transporter_CS"/>
</dbReference>
<dbReference type="EMBL" id="JXNT01000011">
    <property type="protein sequence ID" value="ODM16479.1"/>
    <property type="molecule type" value="Genomic_DNA"/>
</dbReference>
<name>A0A1E3B6C0_ASPCR</name>
<evidence type="ECO:0000256" key="4">
    <source>
        <dbReference type="ARBA" id="ARBA00022692"/>
    </source>
</evidence>
<dbReference type="PANTHER" id="PTHR48020">
    <property type="entry name" value="PROTON MYO-INOSITOL COTRANSPORTER"/>
    <property type="match status" value="1"/>
</dbReference>
<sequence>MLTGRGAKRRQPDSEEAVSHEHVQHEWEEQDEIENSTEEYRHHVTRISQRQILIGVDEFTAKYNLHDIRDTLRKGAILSQSPDRFWLVEGLNQADIMALSVEALEKRRWFYGRQDIFDTMTLLSYYLGGVAIAQAEWVIGSSMIDDDPISPTERLAKISKHAPFIIIGYWLSELLNRRSGRRGAIVIAGIFNIVGPIAGSGDGWQWSLASRLFIGIGMGILFCSLSIYGAEISTARSRGRAVLWLQLISQLTLMLMLGLMLVVGFVFGTPDPTSNMIILKKACSAISVMTSCLLLVCIWKSVESPYWLVLRGEMHQAYMSLCRLRKTELQAGRDLYMIYVQTIPEQRCYGKSSFTARFYQLVTLPRVRRALLPCIIISVYISIAALQMTPDQGMQRLLHSSLFPPILMFLGAISFLIVQTGLKLFAAYAIEAYGRRGLLMRAMPHVLWPLMLLEVSGAFLSPRGYYIITLFKGPAAALVISFAAYVPLIYASEVFPSSHREIGLAMTMSVMDVNQYLFEFLSSSWKSVFLRPSIMGPFLILMLFLTYLFMRETSQYPLEAMHMVFEASTKNLALYRLFVELPYKFKRYILRKDVALEPFEESKYNVGMITLGDTGTSSPP</sequence>
<feature type="transmembrane region" description="Helical" evidence="8">
    <location>
        <begin position="530"/>
        <end position="550"/>
    </location>
</feature>
<comment type="caution">
    <text evidence="9">The sequence shown here is derived from an EMBL/GenBank/DDBJ whole genome shotgun (WGS) entry which is preliminary data.</text>
</comment>
<evidence type="ECO:0000256" key="2">
    <source>
        <dbReference type="ARBA" id="ARBA00010992"/>
    </source>
</evidence>
<dbReference type="GO" id="GO:0022857">
    <property type="term" value="F:transmembrane transporter activity"/>
    <property type="evidence" value="ECO:0007669"/>
    <property type="project" value="InterPro"/>
</dbReference>
<feature type="compositionally biased region" description="Basic and acidic residues" evidence="7">
    <location>
        <begin position="10"/>
        <end position="27"/>
    </location>
</feature>
<feature type="transmembrane region" description="Helical" evidence="8">
    <location>
        <begin position="183"/>
        <end position="200"/>
    </location>
</feature>
<dbReference type="SUPFAM" id="SSF103473">
    <property type="entry name" value="MFS general substrate transporter"/>
    <property type="match status" value="1"/>
</dbReference>
<dbReference type="InterPro" id="IPR050814">
    <property type="entry name" value="Myo-inositol_Transporter"/>
</dbReference>
<keyword evidence="3" id="KW-0813">Transport</keyword>
<feature type="transmembrane region" description="Helical" evidence="8">
    <location>
        <begin position="466"/>
        <end position="490"/>
    </location>
</feature>
<evidence type="ECO:0000256" key="3">
    <source>
        <dbReference type="ARBA" id="ARBA00022448"/>
    </source>
</evidence>
<dbReference type="VEuPathDB" id="FungiDB:SI65_07986"/>
<evidence type="ECO:0000313" key="10">
    <source>
        <dbReference type="Proteomes" id="UP000094569"/>
    </source>
</evidence>
<feature type="transmembrane region" description="Helical" evidence="8">
    <location>
        <begin position="278"/>
        <end position="299"/>
    </location>
</feature>